<sequence>MAAPPLDFVDKDELTVKERNLLSITYKFVIFVAEFKTLTAYKAAQCKAYQRLMYDFVANGRNEIYVDK</sequence>
<evidence type="ECO:0000313" key="2">
    <source>
        <dbReference type="Proteomes" id="UP000426265"/>
    </source>
</evidence>
<evidence type="ECO:0000313" key="1">
    <source>
        <dbReference type="EMBL" id="VYS59128.1"/>
    </source>
</evidence>
<dbReference type="Proteomes" id="UP000426265">
    <property type="component" value="Unassembled WGS sequence"/>
</dbReference>
<dbReference type="EMBL" id="CACRSJ010000106">
    <property type="protein sequence ID" value="VYS59128.1"/>
    <property type="molecule type" value="Genomic_DNA"/>
</dbReference>
<proteinExistence type="predicted"/>
<organism evidence="1 2">
    <name type="scientific">Arabidopsis thaliana</name>
    <name type="common">Mouse-ear cress</name>
    <dbReference type="NCBI Taxonomy" id="3702"/>
    <lineage>
        <taxon>Eukaryota</taxon>
        <taxon>Viridiplantae</taxon>
        <taxon>Streptophyta</taxon>
        <taxon>Embryophyta</taxon>
        <taxon>Tracheophyta</taxon>
        <taxon>Spermatophyta</taxon>
        <taxon>Magnoliopsida</taxon>
        <taxon>eudicotyledons</taxon>
        <taxon>Gunneridae</taxon>
        <taxon>Pentapetalae</taxon>
        <taxon>rosids</taxon>
        <taxon>malvids</taxon>
        <taxon>Brassicales</taxon>
        <taxon>Brassicaceae</taxon>
        <taxon>Camelineae</taxon>
        <taxon>Arabidopsis</taxon>
    </lineage>
</organism>
<reference evidence="1 2" key="1">
    <citation type="submission" date="2019-11" db="EMBL/GenBank/DDBJ databases">
        <authorList>
            <person name="Jiao W.-B."/>
            <person name="Schneeberger K."/>
        </authorList>
    </citation>
    <scope>NUCLEOTIDE SEQUENCE [LARGE SCALE GENOMIC DNA]</scope>
    <source>
        <strain evidence="2">cv. An-1</strain>
    </source>
</reference>
<gene>
    <name evidence="1" type="ORF">AN1_LOCUS14570</name>
</gene>
<accession>A0A654FDH4</accession>
<dbReference type="AlphaFoldDB" id="A0A654FDH4"/>
<protein>
    <submittedName>
        <fullName evidence="1">Uncharacterized protein</fullName>
    </submittedName>
</protein>
<name>A0A654FDH4_ARATH</name>